<dbReference type="InterPro" id="IPR011601">
    <property type="entry name" value="MurB_C"/>
</dbReference>
<dbReference type="Gene3D" id="3.30.465.10">
    <property type="match status" value="1"/>
</dbReference>
<evidence type="ECO:0000256" key="4">
    <source>
        <dbReference type="ARBA" id="ARBA00004752"/>
    </source>
</evidence>
<dbReference type="InterPro" id="IPR016169">
    <property type="entry name" value="FAD-bd_PCMH_sub2"/>
</dbReference>
<evidence type="ECO:0000313" key="21">
    <source>
        <dbReference type="EMBL" id="QQP88215.1"/>
    </source>
</evidence>
<keyword evidence="22" id="KW-1185">Reference proteome</keyword>
<dbReference type="Proteomes" id="UP000595197">
    <property type="component" value="Chromosome"/>
</dbReference>
<evidence type="ECO:0000256" key="14">
    <source>
        <dbReference type="ARBA" id="ARBA00023002"/>
    </source>
</evidence>
<comment type="similarity">
    <text evidence="19">Belongs to the MurB family.</text>
</comment>
<dbReference type="SUPFAM" id="SSF56176">
    <property type="entry name" value="FAD-binding/transporter-associated domain-like"/>
    <property type="match status" value="1"/>
</dbReference>
<keyword evidence="8 19" id="KW-0132">Cell division</keyword>
<keyword evidence="7 19" id="KW-0963">Cytoplasm</keyword>
<dbReference type="PANTHER" id="PTHR21071:SF4">
    <property type="entry name" value="UDP-N-ACETYLENOLPYRUVOYLGLUCOSAMINE REDUCTASE"/>
    <property type="match status" value="1"/>
</dbReference>
<dbReference type="Pfam" id="PF01565">
    <property type="entry name" value="FAD_binding_4"/>
    <property type="match status" value="1"/>
</dbReference>
<evidence type="ECO:0000256" key="12">
    <source>
        <dbReference type="ARBA" id="ARBA00022960"/>
    </source>
</evidence>
<feature type="active site" evidence="19">
    <location>
        <position position="297"/>
    </location>
</feature>
<evidence type="ECO:0000256" key="18">
    <source>
        <dbReference type="ARBA" id="ARBA00048914"/>
    </source>
</evidence>
<dbReference type="PANTHER" id="PTHR21071">
    <property type="entry name" value="UDP-N-ACETYLENOLPYRUVOYLGLUCOSAMINE REDUCTASE"/>
    <property type="match status" value="1"/>
</dbReference>
<comment type="cofactor">
    <cofactor evidence="1 19">
        <name>FAD</name>
        <dbReference type="ChEBI" id="CHEBI:57692"/>
    </cofactor>
</comment>
<gene>
    <name evidence="19 21" type="primary">murB</name>
    <name evidence="21" type="ORF">IGS68_19455</name>
</gene>
<dbReference type="HAMAP" id="MF_00037">
    <property type="entry name" value="MurB"/>
    <property type="match status" value="1"/>
</dbReference>
<evidence type="ECO:0000256" key="7">
    <source>
        <dbReference type="ARBA" id="ARBA00022490"/>
    </source>
</evidence>
<comment type="function">
    <text evidence="2 19">Cell wall formation.</text>
</comment>
<keyword evidence="11 19" id="KW-0521">NADP</keyword>
<keyword evidence="14 19" id="KW-0560">Oxidoreductase</keyword>
<dbReference type="RefSeq" id="WP_201072801.1">
    <property type="nucleotide sequence ID" value="NZ_CP067420.1"/>
</dbReference>
<evidence type="ECO:0000256" key="10">
    <source>
        <dbReference type="ARBA" id="ARBA00022827"/>
    </source>
</evidence>
<keyword evidence="13 19" id="KW-0573">Peptidoglycan synthesis</keyword>
<dbReference type="SUPFAM" id="SSF56194">
    <property type="entry name" value="Uridine diphospho-N-Acetylenolpyruvylglucosamine reductase, MurB, C-terminal domain"/>
    <property type="match status" value="1"/>
</dbReference>
<accession>A0ABX7B515</accession>
<organism evidence="21 22">
    <name type="scientific">Skermanella cutis</name>
    <dbReference type="NCBI Taxonomy" id="2775420"/>
    <lineage>
        <taxon>Bacteria</taxon>
        <taxon>Pseudomonadati</taxon>
        <taxon>Pseudomonadota</taxon>
        <taxon>Alphaproteobacteria</taxon>
        <taxon>Rhodospirillales</taxon>
        <taxon>Azospirillaceae</taxon>
        <taxon>Skermanella</taxon>
    </lineage>
</organism>
<evidence type="ECO:0000256" key="6">
    <source>
        <dbReference type="ARBA" id="ARBA00015188"/>
    </source>
</evidence>
<dbReference type="PROSITE" id="PS51387">
    <property type="entry name" value="FAD_PCMH"/>
    <property type="match status" value="1"/>
</dbReference>
<dbReference type="GO" id="GO:0008762">
    <property type="term" value="F:UDP-N-acetylmuramate dehydrogenase activity"/>
    <property type="evidence" value="ECO:0007669"/>
    <property type="project" value="UniProtKB-EC"/>
</dbReference>
<dbReference type="Gene3D" id="3.90.78.10">
    <property type="entry name" value="UDP-N-acetylenolpyruvoylglucosamine reductase, C-terminal domain"/>
    <property type="match status" value="1"/>
</dbReference>
<sequence length="302" mass="32383">MPDPFAGLTTQRPIRCDEPLHPYTTWKVGGTARWFWEPDGDALPDVLRRCRETGISVRVLGRGSNVLIDSRGFDGLVICMRNSFTDIEVEGSTVRAGAGVQLPKLARTASRAGIAGFGFLVGIPGSVGGGTAMNAGLTAKGRREISTILEAATVVDLTSGETATVPAAELGLDYRQSNLAEKRWMVTEVVFRGPSLGDPKELMSEIRSHMADRHAKQPLDRRTAGSTFKQPAGGAAAGWYIENAGLKGCRIGSAVISHKHANWIENTGAATSDDIRNLVEHVQESVASRFDVALDPEVTFLI</sequence>
<dbReference type="InterPro" id="IPR036318">
    <property type="entry name" value="FAD-bd_PCMH-like_sf"/>
</dbReference>
<evidence type="ECO:0000256" key="15">
    <source>
        <dbReference type="ARBA" id="ARBA00023306"/>
    </source>
</evidence>
<evidence type="ECO:0000256" key="13">
    <source>
        <dbReference type="ARBA" id="ARBA00022984"/>
    </source>
</evidence>
<evidence type="ECO:0000256" key="8">
    <source>
        <dbReference type="ARBA" id="ARBA00022618"/>
    </source>
</evidence>
<keyword evidence="16 19" id="KW-0961">Cell wall biogenesis/degradation</keyword>
<feature type="active site" description="Proton donor" evidence="19">
    <location>
        <position position="226"/>
    </location>
</feature>
<comment type="subcellular location">
    <subcellularLocation>
        <location evidence="3 19">Cytoplasm</location>
    </subcellularLocation>
</comment>
<dbReference type="EMBL" id="CP067420">
    <property type="protein sequence ID" value="QQP88215.1"/>
    <property type="molecule type" value="Genomic_DNA"/>
</dbReference>
<evidence type="ECO:0000256" key="5">
    <source>
        <dbReference type="ARBA" id="ARBA00012518"/>
    </source>
</evidence>
<evidence type="ECO:0000259" key="20">
    <source>
        <dbReference type="PROSITE" id="PS51387"/>
    </source>
</evidence>
<keyword evidence="10 19" id="KW-0274">FAD</keyword>
<dbReference type="Gene3D" id="3.30.43.10">
    <property type="entry name" value="Uridine Diphospho-n-acetylenolpyruvylglucosamine Reductase, domain 2"/>
    <property type="match status" value="1"/>
</dbReference>
<name>A0ABX7B515_9PROT</name>
<evidence type="ECO:0000256" key="3">
    <source>
        <dbReference type="ARBA" id="ARBA00004496"/>
    </source>
</evidence>
<keyword evidence="9 19" id="KW-0285">Flavoprotein</keyword>
<proteinExistence type="inferred from homology"/>
<dbReference type="InterPro" id="IPR016166">
    <property type="entry name" value="FAD-bd_PCMH"/>
</dbReference>
<dbReference type="NCBIfam" id="NF010480">
    <property type="entry name" value="PRK13905.1"/>
    <property type="match status" value="1"/>
</dbReference>
<evidence type="ECO:0000256" key="16">
    <source>
        <dbReference type="ARBA" id="ARBA00023316"/>
    </source>
</evidence>
<protein>
    <recommendedName>
        <fullName evidence="6 19">UDP-N-acetylenolpyruvoylglucosamine reductase</fullName>
        <ecNumber evidence="5 19">1.3.1.98</ecNumber>
    </recommendedName>
    <alternativeName>
        <fullName evidence="17 19">UDP-N-acetylmuramate dehydrogenase</fullName>
    </alternativeName>
</protein>
<evidence type="ECO:0000313" key="22">
    <source>
        <dbReference type="Proteomes" id="UP000595197"/>
    </source>
</evidence>
<dbReference type="InterPro" id="IPR003170">
    <property type="entry name" value="MurB"/>
</dbReference>
<evidence type="ECO:0000256" key="1">
    <source>
        <dbReference type="ARBA" id="ARBA00001974"/>
    </source>
</evidence>
<keyword evidence="15 19" id="KW-0131">Cell cycle</keyword>
<evidence type="ECO:0000256" key="2">
    <source>
        <dbReference type="ARBA" id="ARBA00003921"/>
    </source>
</evidence>
<dbReference type="NCBIfam" id="TIGR00179">
    <property type="entry name" value="murB"/>
    <property type="match status" value="1"/>
</dbReference>
<comment type="catalytic activity">
    <reaction evidence="18 19">
        <text>UDP-N-acetyl-alpha-D-muramate + NADP(+) = UDP-N-acetyl-3-O-(1-carboxyvinyl)-alpha-D-glucosamine + NADPH + H(+)</text>
        <dbReference type="Rhea" id="RHEA:12248"/>
        <dbReference type="ChEBI" id="CHEBI:15378"/>
        <dbReference type="ChEBI" id="CHEBI:57783"/>
        <dbReference type="ChEBI" id="CHEBI:58349"/>
        <dbReference type="ChEBI" id="CHEBI:68483"/>
        <dbReference type="ChEBI" id="CHEBI:70757"/>
        <dbReference type="EC" id="1.3.1.98"/>
    </reaction>
</comment>
<evidence type="ECO:0000256" key="19">
    <source>
        <dbReference type="HAMAP-Rule" id="MF_00037"/>
    </source>
</evidence>
<evidence type="ECO:0000256" key="9">
    <source>
        <dbReference type="ARBA" id="ARBA00022630"/>
    </source>
</evidence>
<dbReference type="InterPro" id="IPR036635">
    <property type="entry name" value="MurB_C_sf"/>
</dbReference>
<feature type="domain" description="FAD-binding PCMH-type" evidence="20">
    <location>
        <begin position="27"/>
        <end position="196"/>
    </location>
</feature>
<keyword evidence="12 19" id="KW-0133">Cell shape</keyword>
<dbReference type="InterPro" id="IPR016167">
    <property type="entry name" value="FAD-bd_PCMH_sub1"/>
</dbReference>
<evidence type="ECO:0000256" key="11">
    <source>
        <dbReference type="ARBA" id="ARBA00022857"/>
    </source>
</evidence>
<dbReference type="EC" id="1.3.1.98" evidence="5 19"/>
<reference evidence="21" key="1">
    <citation type="submission" date="2021-02" db="EMBL/GenBank/DDBJ databases">
        <title>Skermanella TT6 skin isolate.</title>
        <authorList>
            <person name="Lee K."/>
            <person name="Ganzorig M."/>
        </authorList>
    </citation>
    <scope>NUCLEOTIDE SEQUENCE</scope>
    <source>
        <strain evidence="21">TT6</strain>
    </source>
</reference>
<evidence type="ECO:0000256" key="17">
    <source>
        <dbReference type="ARBA" id="ARBA00031026"/>
    </source>
</evidence>
<dbReference type="InterPro" id="IPR006094">
    <property type="entry name" value="Oxid_FAD_bind_N"/>
</dbReference>
<dbReference type="Pfam" id="PF02873">
    <property type="entry name" value="MurB_C"/>
    <property type="match status" value="1"/>
</dbReference>
<feature type="active site" evidence="19">
    <location>
        <position position="175"/>
    </location>
</feature>
<comment type="pathway">
    <text evidence="4 19">Cell wall biogenesis; peptidoglycan biosynthesis.</text>
</comment>